<dbReference type="PANTHER" id="PTHR47659:SF7">
    <property type="entry name" value="FUNGAL TRANSCRIPTIONAL REGULATORY PROTEIN, N-TERMINAL DOMAIN-CONTAINING PROTEIN"/>
    <property type="match status" value="1"/>
</dbReference>
<dbReference type="GO" id="GO:0008270">
    <property type="term" value="F:zinc ion binding"/>
    <property type="evidence" value="ECO:0007669"/>
    <property type="project" value="InterPro"/>
</dbReference>
<reference evidence="9 10" key="1">
    <citation type="submission" date="2016-04" db="EMBL/GenBank/DDBJ databases">
        <title>Evolutionary innovation and constraint leading to complex multicellularity in the Ascomycota.</title>
        <authorList>
            <person name="Cisse O."/>
            <person name="Nguyen A."/>
            <person name="Hewitt D.A."/>
            <person name="Jedd G."/>
            <person name="Stajich J.E."/>
        </authorList>
    </citation>
    <scope>NUCLEOTIDE SEQUENCE [LARGE SCALE GENOMIC DNA]</scope>
    <source>
        <strain evidence="9 10">DAH-3</strain>
    </source>
</reference>
<protein>
    <submittedName>
        <fullName evidence="9">Putative transcriptional regulatory protein</fullName>
    </submittedName>
</protein>
<evidence type="ECO:0000256" key="1">
    <source>
        <dbReference type="ARBA" id="ARBA00022723"/>
    </source>
</evidence>
<dbReference type="SUPFAM" id="SSF57701">
    <property type="entry name" value="Zn2/Cys6 DNA-binding domain"/>
    <property type="match status" value="1"/>
</dbReference>
<feature type="compositionally biased region" description="Basic residues" evidence="7">
    <location>
        <begin position="134"/>
        <end position="149"/>
    </location>
</feature>
<keyword evidence="3" id="KW-0805">Transcription regulation</keyword>
<dbReference type="InterPro" id="IPR001138">
    <property type="entry name" value="Zn2Cys6_DnaBD"/>
</dbReference>
<gene>
    <name evidence="9" type="ORF">NEOLI_004433</name>
</gene>
<dbReference type="InterPro" id="IPR050335">
    <property type="entry name" value="ERT1_acuK_gluconeogen_tf"/>
</dbReference>
<dbReference type="Proteomes" id="UP000186594">
    <property type="component" value="Unassembled WGS sequence"/>
</dbReference>
<dbReference type="EMBL" id="LXFE01001429">
    <property type="protein sequence ID" value="OLL23608.1"/>
    <property type="molecule type" value="Genomic_DNA"/>
</dbReference>
<keyword evidence="10" id="KW-1185">Reference proteome</keyword>
<feature type="region of interest" description="Disordered" evidence="7">
    <location>
        <begin position="209"/>
        <end position="253"/>
    </location>
</feature>
<organism evidence="9 10">
    <name type="scientific">Neolecta irregularis (strain DAH-3)</name>
    <dbReference type="NCBI Taxonomy" id="1198029"/>
    <lineage>
        <taxon>Eukaryota</taxon>
        <taxon>Fungi</taxon>
        <taxon>Dikarya</taxon>
        <taxon>Ascomycota</taxon>
        <taxon>Taphrinomycotina</taxon>
        <taxon>Neolectales</taxon>
        <taxon>Neolectaceae</taxon>
        <taxon>Neolecta</taxon>
    </lineage>
</organism>
<evidence type="ECO:0000259" key="8">
    <source>
        <dbReference type="PROSITE" id="PS50048"/>
    </source>
</evidence>
<evidence type="ECO:0000313" key="10">
    <source>
        <dbReference type="Proteomes" id="UP000186594"/>
    </source>
</evidence>
<name>A0A1U7LLU7_NEOID</name>
<evidence type="ECO:0000256" key="3">
    <source>
        <dbReference type="ARBA" id="ARBA00023015"/>
    </source>
</evidence>
<evidence type="ECO:0000256" key="5">
    <source>
        <dbReference type="ARBA" id="ARBA00023163"/>
    </source>
</evidence>
<dbReference type="CDD" id="cd00067">
    <property type="entry name" value="GAL4"/>
    <property type="match status" value="1"/>
</dbReference>
<sequence>MDPDRAKSLRDFINLPPIAGLPDFKVTVHSDPVFADSSSQLSMPDHQLSFTDPILLLDHVETSAAGAAAQRVRKSKSSASPKNTQVNGEGKKRRQVKNACVNCQKANKKCTEGRPCERCVKFKLEDTCRDSLRKERKKGVKRGPYKRARSPSPLEASKKKRVDSIQTTNLHAIHDQSPHHQTDDLTTIPLLHILDSNIDPALLPPLYGMPDRDTCASSSKDECEDGDSSGDRERRDSGNASSLASLADAALCS</sequence>
<dbReference type="STRING" id="1198029.A0A1U7LLU7"/>
<dbReference type="GO" id="GO:0003677">
    <property type="term" value="F:DNA binding"/>
    <property type="evidence" value="ECO:0007669"/>
    <property type="project" value="UniProtKB-KW"/>
</dbReference>
<feature type="region of interest" description="Disordered" evidence="7">
    <location>
        <begin position="134"/>
        <end position="163"/>
    </location>
</feature>
<dbReference type="Gene3D" id="4.10.240.10">
    <property type="entry name" value="Zn(2)-C6 fungal-type DNA-binding domain"/>
    <property type="match status" value="1"/>
</dbReference>
<comment type="caution">
    <text evidence="9">The sequence shown here is derived from an EMBL/GenBank/DDBJ whole genome shotgun (WGS) entry which is preliminary data.</text>
</comment>
<keyword evidence="2" id="KW-0862">Zinc</keyword>
<dbReference type="AlphaFoldDB" id="A0A1U7LLU7"/>
<evidence type="ECO:0000256" key="4">
    <source>
        <dbReference type="ARBA" id="ARBA00023125"/>
    </source>
</evidence>
<keyword evidence="6" id="KW-0539">Nucleus</keyword>
<dbReference type="GO" id="GO:0000981">
    <property type="term" value="F:DNA-binding transcription factor activity, RNA polymerase II-specific"/>
    <property type="evidence" value="ECO:0007669"/>
    <property type="project" value="InterPro"/>
</dbReference>
<dbReference type="SMART" id="SM00066">
    <property type="entry name" value="GAL4"/>
    <property type="match status" value="1"/>
</dbReference>
<evidence type="ECO:0000256" key="2">
    <source>
        <dbReference type="ARBA" id="ARBA00022833"/>
    </source>
</evidence>
<proteinExistence type="predicted"/>
<dbReference type="OrthoDB" id="5575144at2759"/>
<keyword evidence="5" id="KW-0804">Transcription</keyword>
<dbReference type="PANTHER" id="PTHR47659">
    <property type="entry name" value="ZN(II)2CYS6 TRANSCRIPTION FACTOR (EUROFUNG)-RELATED"/>
    <property type="match status" value="1"/>
</dbReference>
<evidence type="ECO:0000256" key="7">
    <source>
        <dbReference type="SAM" id="MobiDB-lite"/>
    </source>
</evidence>
<feature type="compositionally biased region" description="Low complexity" evidence="7">
    <location>
        <begin position="238"/>
        <end position="253"/>
    </location>
</feature>
<keyword evidence="1" id="KW-0479">Metal-binding</keyword>
<keyword evidence="4" id="KW-0238">DNA-binding</keyword>
<feature type="domain" description="Zn(2)-C6 fungal-type" evidence="8">
    <location>
        <begin position="99"/>
        <end position="130"/>
    </location>
</feature>
<accession>A0A1U7LLU7</accession>
<dbReference type="InterPro" id="IPR036864">
    <property type="entry name" value="Zn2-C6_fun-type_DNA-bd_sf"/>
</dbReference>
<feature type="compositionally biased region" description="Polar residues" evidence="7">
    <location>
        <begin position="77"/>
        <end position="87"/>
    </location>
</feature>
<feature type="region of interest" description="Disordered" evidence="7">
    <location>
        <begin position="67"/>
        <end position="97"/>
    </location>
</feature>
<evidence type="ECO:0000256" key="6">
    <source>
        <dbReference type="ARBA" id="ARBA00023242"/>
    </source>
</evidence>
<dbReference type="PROSITE" id="PS50048">
    <property type="entry name" value="ZN2_CY6_FUNGAL_2"/>
    <property type="match status" value="1"/>
</dbReference>
<evidence type="ECO:0000313" key="9">
    <source>
        <dbReference type="EMBL" id="OLL23608.1"/>
    </source>
</evidence>